<keyword evidence="6" id="KW-0100">Branched-chain amino acid biosynthesis</keyword>
<keyword evidence="3 6" id="KW-0408">Iron</keyword>
<dbReference type="PROSITE" id="PS01244">
    <property type="entry name" value="ACONITASE_2"/>
    <property type="match status" value="1"/>
</dbReference>
<keyword evidence="6" id="KW-0028">Amino-acid biosynthesis</keyword>
<feature type="binding site" evidence="6">
    <location>
        <position position="362"/>
    </location>
    <ligand>
        <name>[4Fe-4S] cluster</name>
        <dbReference type="ChEBI" id="CHEBI:49883"/>
    </ligand>
</feature>
<dbReference type="Proteomes" id="UP000032809">
    <property type="component" value="Chromosome I"/>
</dbReference>
<dbReference type="Gene3D" id="3.30.499.10">
    <property type="entry name" value="Aconitase, domain 3"/>
    <property type="match status" value="2"/>
</dbReference>
<keyword evidence="5 6" id="KW-0456">Lyase</keyword>
<dbReference type="GO" id="GO:0051539">
    <property type="term" value="F:4 iron, 4 sulfur cluster binding"/>
    <property type="evidence" value="ECO:0007669"/>
    <property type="project" value="UniProtKB-KW"/>
</dbReference>
<dbReference type="NCBIfam" id="TIGR02086">
    <property type="entry name" value="IPMI_arch"/>
    <property type="match status" value="1"/>
</dbReference>
<dbReference type="KEGG" id="dtn:DTL3_1458"/>
<proteinExistence type="inferred from homology"/>
<keyword evidence="4 6" id="KW-0411">Iron-sulfur</keyword>
<dbReference type="SUPFAM" id="SSF53732">
    <property type="entry name" value="Aconitase iron-sulfur domain"/>
    <property type="match status" value="1"/>
</dbReference>
<dbReference type="PATRIC" id="fig|1006576.9.peg.1454"/>
<comment type="cofactor">
    <cofactor evidence="6">
        <name>[4Fe-4S] cluster</name>
        <dbReference type="ChEBI" id="CHEBI:49883"/>
    </cofactor>
    <text evidence="6">Binds 1 [4Fe-4S] cluster per subunit.</text>
</comment>
<dbReference type="InterPro" id="IPR050067">
    <property type="entry name" value="IPM_dehydratase_rel_enz"/>
</dbReference>
<dbReference type="AlphaFoldDB" id="A0A0C7P379"/>
<accession>A0A0C7P379</accession>
<keyword evidence="2 6" id="KW-0479">Metal-binding</keyword>
<sequence length="419" mass="45559">MPKAKTISEKIFSDHLKRDVEAGELVIVDVDFMMGQDGTSPLAIKTFEEVGANSVFDSKRIAMVIDHNSPSPSEKVSALHKLMRNFRNQNNIFFYDIGDGICHQLVPEQGHALPGQIVIGADSHTCTYGAINCFSTGVGSTDLAIAMASGKLWFKVPETIKIFINGDLPFGVYSKDIILYIIKELTANGATYKAIEFEGNVIDELSVDARFTLSNMAVEMGAKVGLMKADDKVLEWLKNRTYKEFKTYQSDDGAKYEKIYNFDVSYLEPQVAKPHTVDNVSSISEVEGIPIQQGLLGTCTNGRLEDLRIAAKILKGKKIGSQVRLIVAPASRKILLEAIDEGVIQTLIKAGATIVAPGCGPCVGTHNGVPSDGENVISTANRNFKGRMGNNKAFIYLASPATVAASCIEGKITDPRKYL</sequence>
<keyword evidence="6" id="KW-0432">Leucine biosynthesis</keyword>
<evidence type="ECO:0000313" key="9">
    <source>
        <dbReference type="Proteomes" id="UP000032809"/>
    </source>
</evidence>
<name>A0A0C7P379_DEFTU</name>
<dbReference type="GO" id="GO:0046872">
    <property type="term" value="F:metal ion binding"/>
    <property type="evidence" value="ECO:0007669"/>
    <property type="project" value="UniProtKB-KW"/>
</dbReference>
<comment type="similarity">
    <text evidence="6">Belongs to the aconitase/IPM isomerase family. LeuC type 2 subfamily.</text>
</comment>
<dbReference type="HAMAP" id="MF_01027">
    <property type="entry name" value="LeuC_type2"/>
    <property type="match status" value="1"/>
</dbReference>
<evidence type="ECO:0000256" key="4">
    <source>
        <dbReference type="ARBA" id="ARBA00023014"/>
    </source>
</evidence>
<comment type="pathway">
    <text evidence="6">Amino-acid biosynthesis; L-leucine biosynthesis; L-leucine from 3-methyl-2-oxobutanoate: step 2/4.</text>
</comment>
<dbReference type="UniPathway" id="UPA00048">
    <property type="reaction ID" value="UER00071"/>
</dbReference>
<keyword evidence="1 6" id="KW-0004">4Fe-4S</keyword>
<dbReference type="InterPro" id="IPR011826">
    <property type="entry name" value="HAcnase/IPMdehydase_lsu_prok"/>
</dbReference>
<dbReference type="InterPro" id="IPR015931">
    <property type="entry name" value="Acnase/IPM_dHydase_lsu_aba_1/3"/>
</dbReference>
<dbReference type="InterPro" id="IPR001030">
    <property type="entry name" value="Acoase/IPM_deHydtase_lsu_aba"/>
</dbReference>
<organism evidence="8 9">
    <name type="scientific">Defluviitoga tunisiensis</name>
    <dbReference type="NCBI Taxonomy" id="1006576"/>
    <lineage>
        <taxon>Bacteria</taxon>
        <taxon>Thermotogati</taxon>
        <taxon>Thermotogota</taxon>
        <taxon>Thermotogae</taxon>
        <taxon>Petrotogales</taxon>
        <taxon>Petrotogaceae</taxon>
        <taxon>Defluviitoga</taxon>
    </lineage>
</organism>
<dbReference type="InterPro" id="IPR006251">
    <property type="entry name" value="Homoacnase/IPMdehydase_lsu"/>
</dbReference>
<dbReference type="HOGENOM" id="CLU_006714_3_4_0"/>
<dbReference type="STRING" id="1006576.DTL3_1458"/>
<reference evidence="9" key="1">
    <citation type="submission" date="2014-11" db="EMBL/GenBank/DDBJ databases">
        <authorList>
            <person name="Wibberg D."/>
        </authorList>
    </citation>
    <scope>NUCLEOTIDE SEQUENCE [LARGE SCALE GENOMIC DNA]</scope>
    <source>
        <strain evidence="9">L3</strain>
    </source>
</reference>
<dbReference type="PROSITE" id="PS00450">
    <property type="entry name" value="ACONITASE_1"/>
    <property type="match status" value="1"/>
</dbReference>
<evidence type="ECO:0000256" key="3">
    <source>
        <dbReference type="ARBA" id="ARBA00023004"/>
    </source>
</evidence>
<keyword evidence="9" id="KW-1185">Reference proteome</keyword>
<dbReference type="NCBIfam" id="TIGR01343">
    <property type="entry name" value="hacA_fam"/>
    <property type="match status" value="1"/>
</dbReference>
<dbReference type="GO" id="GO:0009098">
    <property type="term" value="P:L-leucine biosynthetic process"/>
    <property type="evidence" value="ECO:0007669"/>
    <property type="project" value="UniProtKB-UniRule"/>
</dbReference>
<dbReference type="InterPro" id="IPR036008">
    <property type="entry name" value="Aconitase_4Fe-4S_dom"/>
</dbReference>
<dbReference type="GO" id="GO:0003861">
    <property type="term" value="F:3-isopropylmalate dehydratase activity"/>
    <property type="evidence" value="ECO:0007669"/>
    <property type="project" value="UniProtKB-UniRule"/>
</dbReference>
<dbReference type="InterPro" id="IPR018136">
    <property type="entry name" value="Aconitase_4Fe-4S_BS"/>
</dbReference>
<comment type="catalytic activity">
    <reaction evidence="6">
        <text>(2R,3S)-3-isopropylmalate = (2S)-2-isopropylmalate</text>
        <dbReference type="Rhea" id="RHEA:32287"/>
        <dbReference type="ChEBI" id="CHEBI:1178"/>
        <dbReference type="ChEBI" id="CHEBI:35121"/>
        <dbReference type="EC" id="4.2.1.33"/>
    </reaction>
</comment>
<dbReference type="OrthoDB" id="9802769at2"/>
<evidence type="ECO:0000259" key="7">
    <source>
        <dbReference type="Pfam" id="PF00330"/>
    </source>
</evidence>
<dbReference type="InterPro" id="IPR033941">
    <property type="entry name" value="IPMI_cat"/>
</dbReference>
<evidence type="ECO:0000256" key="6">
    <source>
        <dbReference type="HAMAP-Rule" id="MF_01027"/>
    </source>
</evidence>
<dbReference type="PANTHER" id="PTHR43822:SF2">
    <property type="entry name" value="HOMOACONITASE, MITOCHONDRIAL"/>
    <property type="match status" value="1"/>
</dbReference>
<protein>
    <recommendedName>
        <fullName evidence="6">3-isopropylmalate dehydratase large subunit</fullName>
        <ecNumber evidence="6">4.2.1.33</ecNumber>
    </recommendedName>
    <alternativeName>
        <fullName evidence="6">Alpha-IPM isomerase</fullName>
        <shortName evidence="6">IPMI</shortName>
    </alternativeName>
    <alternativeName>
        <fullName evidence="6">Isopropylmalate isomerase</fullName>
    </alternativeName>
</protein>
<dbReference type="Pfam" id="PF00330">
    <property type="entry name" value="Aconitase"/>
    <property type="match status" value="1"/>
</dbReference>
<dbReference type="EC" id="4.2.1.33" evidence="6"/>
<evidence type="ECO:0000313" key="8">
    <source>
        <dbReference type="EMBL" id="CEP78750.1"/>
    </source>
</evidence>
<dbReference type="RefSeq" id="WP_045088139.1">
    <property type="nucleotide sequence ID" value="NZ_LN824141.1"/>
</dbReference>
<dbReference type="PANTHER" id="PTHR43822">
    <property type="entry name" value="HOMOACONITASE, MITOCHONDRIAL-RELATED"/>
    <property type="match status" value="1"/>
</dbReference>
<feature type="domain" description="Aconitase/3-isopropylmalate dehydratase large subunit alpha/beta/alpha" evidence="7">
    <location>
        <begin position="9"/>
        <end position="285"/>
    </location>
</feature>
<feature type="binding site" evidence="6">
    <location>
        <position position="359"/>
    </location>
    <ligand>
        <name>[4Fe-4S] cluster</name>
        <dbReference type="ChEBI" id="CHEBI:49883"/>
    </ligand>
</feature>
<feature type="binding site" evidence="6">
    <location>
        <position position="299"/>
    </location>
    <ligand>
        <name>[4Fe-4S] cluster</name>
        <dbReference type="ChEBI" id="CHEBI:49883"/>
    </ligand>
</feature>
<comment type="function">
    <text evidence="6">Catalyzes the isomerization between 2-isopropylmalate and 3-isopropylmalate, via the formation of 2-isopropylmaleate.</text>
</comment>
<dbReference type="NCBIfam" id="NF001614">
    <property type="entry name" value="PRK00402.1"/>
    <property type="match status" value="1"/>
</dbReference>
<evidence type="ECO:0000256" key="5">
    <source>
        <dbReference type="ARBA" id="ARBA00023239"/>
    </source>
</evidence>
<dbReference type="EMBL" id="LN824141">
    <property type="protein sequence ID" value="CEP78750.1"/>
    <property type="molecule type" value="Genomic_DNA"/>
</dbReference>
<evidence type="ECO:0000256" key="1">
    <source>
        <dbReference type="ARBA" id="ARBA00022485"/>
    </source>
</evidence>
<dbReference type="CDD" id="cd01583">
    <property type="entry name" value="IPMI"/>
    <property type="match status" value="1"/>
</dbReference>
<comment type="subunit">
    <text evidence="6">Heterodimer of LeuC and LeuD.</text>
</comment>
<gene>
    <name evidence="8" type="primary">leuC1</name>
    <name evidence="6" type="synonym">leuC</name>
    <name evidence="8" type="ORF">DTL3_1458</name>
</gene>
<dbReference type="PRINTS" id="PR00415">
    <property type="entry name" value="ACONITASE"/>
</dbReference>
<evidence type="ECO:0000256" key="2">
    <source>
        <dbReference type="ARBA" id="ARBA00022723"/>
    </source>
</evidence>